<reference evidence="1" key="1">
    <citation type="journal article" date="2014" name="Front. Microbiol.">
        <title>High frequency of phylogenetically diverse reductive dehalogenase-homologous genes in deep subseafloor sedimentary metagenomes.</title>
        <authorList>
            <person name="Kawai M."/>
            <person name="Futagami T."/>
            <person name="Toyoda A."/>
            <person name="Takaki Y."/>
            <person name="Nishi S."/>
            <person name="Hori S."/>
            <person name="Arai W."/>
            <person name="Tsubouchi T."/>
            <person name="Morono Y."/>
            <person name="Uchiyama I."/>
            <person name="Ito T."/>
            <person name="Fujiyama A."/>
            <person name="Inagaki F."/>
            <person name="Takami H."/>
        </authorList>
    </citation>
    <scope>NUCLEOTIDE SEQUENCE</scope>
    <source>
        <strain evidence="1">Expedition CK06-06</strain>
    </source>
</reference>
<gene>
    <name evidence="1" type="ORF">S01H4_25281</name>
</gene>
<protein>
    <submittedName>
        <fullName evidence="1">Uncharacterized protein</fullName>
    </submittedName>
</protein>
<comment type="caution">
    <text evidence="1">The sequence shown here is derived from an EMBL/GenBank/DDBJ whole genome shotgun (WGS) entry which is preliminary data.</text>
</comment>
<accession>X1D028</accession>
<feature type="non-terminal residue" evidence="1">
    <location>
        <position position="37"/>
    </location>
</feature>
<dbReference type="AlphaFoldDB" id="X1D028"/>
<organism evidence="1">
    <name type="scientific">marine sediment metagenome</name>
    <dbReference type="NCBI Taxonomy" id="412755"/>
    <lineage>
        <taxon>unclassified sequences</taxon>
        <taxon>metagenomes</taxon>
        <taxon>ecological metagenomes</taxon>
    </lineage>
</organism>
<proteinExistence type="predicted"/>
<evidence type="ECO:0000313" key="1">
    <source>
        <dbReference type="EMBL" id="GAG89836.1"/>
    </source>
</evidence>
<sequence>MLRVKKVNTKDIIDQARRLFDNELHTDEYRGIHADET</sequence>
<dbReference type="EMBL" id="BART01012007">
    <property type="protein sequence ID" value="GAG89836.1"/>
    <property type="molecule type" value="Genomic_DNA"/>
</dbReference>
<name>X1D028_9ZZZZ</name>